<dbReference type="InterPro" id="IPR011322">
    <property type="entry name" value="N-reg_PII-like_a/b"/>
</dbReference>
<dbReference type="EMBL" id="CP042433">
    <property type="protein sequence ID" value="QEC55635.1"/>
    <property type="molecule type" value="Genomic_DNA"/>
</dbReference>
<accession>A0A5B8UGZ5</accession>
<gene>
    <name evidence="2" type="ORF">FSB75_06895</name>
</gene>
<dbReference type="Proteomes" id="UP000321204">
    <property type="component" value="Chromosome"/>
</dbReference>
<comment type="similarity">
    <text evidence="1">Belongs to the UPF0166 family.</text>
</comment>
<dbReference type="PANTHER" id="PTHR35983">
    <property type="entry name" value="UPF0166 PROTEIN TM_0021"/>
    <property type="match status" value="1"/>
</dbReference>
<reference evidence="2 3" key="1">
    <citation type="journal article" date="2015" name="Int. J. Syst. Evol. Microbiol.">
        <title>Flavisolibacter ginsenosidimutans sp. nov., with ginsenoside-converting activity isolated from soil used for cultivating ginseng.</title>
        <authorList>
            <person name="Zhao Y."/>
            <person name="Liu Q."/>
            <person name="Kang M.S."/>
            <person name="Jin F."/>
            <person name="Yu H."/>
            <person name="Im W.T."/>
        </authorList>
    </citation>
    <scope>NUCLEOTIDE SEQUENCE [LARGE SCALE GENOMIC DNA]</scope>
    <source>
        <strain evidence="2 3">Gsoil 636</strain>
    </source>
</reference>
<dbReference type="InterPro" id="IPR015867">
    <property type="entry name" value="N-reg_PII/ATP_PRibTrfase_C"/>
</dbReference>
<evidence type="ECO:0000313" key="2">
    <source>
        <dbReference type="EMBL" id="QEC55635.1"/>
    </source>
</evidence>
<dbReference type="KEGG" id="fgg:FSB75_06895"/>
<evidence type="ECO:0000313" key="3">
    <source>
        <dbReference type="Proteomes" id="UP000321204"/>
    </source>
</evidence>
<dbReference type="AlphaFoldDB" id="A0A5B8UGZ5"/>
<dbReference type="Gene3D" id="3.30.70.120">
    <property type="match status" value="1"/>
</dbReference>
<dbReference type="PANTHER" id="PTHR35983:SF1">
    <property type="entry name" value="UPF0166 PROTEIN TM_0021"/>
    <property type="match status" value="1"/>
</dbReference>
<evidence type="ECO:0000256" key="1">
    <source>
        <dbReference type="ARBA" id="ARBA00010554"/>
    </source>
</evidence>
<dbReference type="OrthoDB" id="9795599at2"/>
<keyword evidence="3" id="KW-1185">Reference proteome</keyword>
<dbReference type="SUPFAM" id="SSF54913">
    <property type="entry name" value="GlnB-like"/>
    <property type="match status" value="1"/>
</dbReference>
<proteinExistence type="inferred from homology"/>
<dbReference type="Pfam" id="PF02641">
    <property type="entry name" value="DUF190"/>
    <property type="match status" value="1"/>
</dbReference>
<organism evidence="2 3">
    <name type="scientific">Flavisolibacter ginsenosidimutans</name>
    <dbReference type="NCBI Taxonomy" id="661481"/>
    <lineage>
        <taxon>Bacteria</taxon>
        <taxon>Pseudomonadati</taxon>
        <taxon>Bacteroidota</taxon>
        <taxon>Chitinophagia</taxon>
        <taxon>Chitinophagales</taxon>
        <taxon>Chitinophagaceae</taxon>
        <taxon>Flavisolibacter</taxon>
    </lineage>
</organism>
<protein>
    <submittedName>
        <fullName evidence="2">DUF190 domain-containing protein</fullName>
    </submittedName>
</protein>
<name>A0A5B8UGZ5_9BACT</name>
<sequence>MNLQGNAKLLRIFTGEDDRLGHHLLYEKIVLAAREQGIAGATVIKGILSYGASSRLHRSRLIELSEDLPVVIEIVDSAEKINAFFPLVNDLFEQCGKGGLITLENVDVIYYRSKKQA</sequence>
<dbReference type="InterPro" id="IPR003793">
    <property type="entry name" value="UPF0166"/>
</dbReference>
<dbReference type="RefSeq" id="WP_146784707.1">
    <property type="nucleotide sequence ID" value="NZ_BAABIO010000002.1"/>
</dbReference>